<feature type="signal peptide" evidence="1">
    <location>
        <begin position="1"/>
        <end position="27"/>
    </location>
</feature>
<dbReference type="AlphaFoldDB" id="A0A4Q9N5J7"/>
<name>A0A4Q9N5J7_9APHY</name>
<dbReference type="EMBL" id="ML143387">
    <property type="protein sequence ID" value="TBU35278.1"/>
    <property type="molecule type" value="Genomic_DNA"/>
</dbReference>
<dbReference type="Proteomes" id="UP000292957">
    <property type="component" value="Unassembled WGS sequence"/>
</dbReference>
<reference evidence="2" key="1">
    <citation type="submission" date="2019-01" db="EMBL/GenBank/DDBJ databases">
        <title>Draft genome sequences of three monokaryotic isolates of the white-rot basidiomycete fungus Dichomitus squalens.</title>
        <authorList>
            <consortium name="DOE Joint Genome Institute"/>
            <person name="Lopez S.C."/>
            <person name="Andreopoulos B."/>
            <person name="Pangilinan J."/>
            <person name="Lipzen A."/>
            <person name="Riley R."/>
            <person name="Ahrendt S."/>
            <person name="Ng V."/>
            <person name="Barry K."/>
            <person name="Daum C."/>
            <person name="Grigoriev I.V."/>
            <person name="Hilden K.S."/>
            <person name="Makela M.R."/>
            <person name="de Vries R.P."/>
        </authorList>
    </citation>
    <scope>NUCLEOTIDE SEQUENCE [LARGE SCALE GENOMIC DNA]</scope>
    <source>
        <strain evidence="2">OM18370.1</strain>
    </source>
</reference>
<protein>
    <recommendedName>
        <fullName evidence="3">Secreted protein</fullName>
    </recommendedName>
</protein>
<organism evidence="2">
    <name type="scientific">Dichomitus squalens</name>
    <dbReference type="NCBI Taxonomy" id="114155"/>
    <lineage>
        <taxon>Eukaryota</taxon>
        <taxon>Fungi</taxon>
        <taxon>Dikarya</taxon>
        <taxon>Basidiomycota</taxon>
        <taxon>Agaricomycotina</taxon>
        <taxon>Agaricomycetes</taxon>
        <taxon>Polyporales</taxon>
        <taxon>Polyporaceae</taxon>
        <taxon>Dichomitus</taxon>
    </lineage>
</organism>
<keyword evidence="1" id="KW-0732">Signal</keyword>
<evidence type="ECO:0000313" key="2">
    <source>
        <dbReference type="EMBL" id="TBU35278.1"/>
    </source>
</evidence>
<evidence type="ECO:0008006" key="3">
    <source>
        <dbReference type="Google" id="ProtNLM"/>
    </source>
</evidence>
<sequence length="98" mass="10836">MFGTLSLWTVFTALLCTRLQPWRGCLAAWTYVSTLGKLTPRGGSISMDFVLTGAMRIPKPLPTQKTGKIESRARCLCARTATVEDRWSSSFSQGDFTV</sequence>
<proteinExistence type="predicted"/>
<feature type="chain" id="PRO_5020864318" description="Secreted protein" evidence="1">
    <location>
        <begin position="28"/>
        <end position="98"/>
    </location>
</feature>
<gene>
    <name evidence="2" type="ORF">BD311DRAFT_745879</name>
</gene>
<accession>A0A4Q9N5J7</accession>
<evidence type="ECO:0000256" key="1">
    <source>
        <dbReference type="SAM" id="SignalP"/>
    </source>
</evidence>